<dbReference type="Proteomes" id="UP001234297">
    <property type="component" value="Chromosome 4"/>
</dbReference>
<comment type="caution">
    <text evidence="1">The sequence shown here is derived from an EMBL/GenBank/DDBJ whole genome shotgun (WGS) entry which is preliminary data.</text>
</comment>
<keyword evidence="2" id="KW-1185">Reference proteome</keyword>
<proteinExistence type="predicted"/>
<evidence type="ECO:0000313" key="2">
    <source>
        <dbReference type="Proteomes" id="UP001234297"/>
    </source>
</evidence>
<dbReference type="EMBL" id="CM056812">
    <property type="protein sequence ID" value="KAJ8617313.1"/>
    <property type="molecule type" value="Genomic_DNA"/>
</dbReference>
<sequence>MKLNTFHQESQTRESSKLNSIALMKLDQHQSQFVVPLHQKDIIKISEIVYLLGQIISGIKYGLYLFTIQRRLS</sequence>
<name>A0ACC2K8F9_PERAE</name>
<reference evidence="1 2" key="1">
    <citation type="journal article" date="2022" name="Hortic Res">
        <title>A haplotype resolved chromosomal level avocado genome allows analysis of novel avocado genes.</title>
        <authorList>
            <person name="Nath O."/>
            <person name="Fletcher S.J."/>
            <person name="Hayward A."/>
            <person name="Shaw L.M."/>
            <person name="Masouleh A.K."/>
            <person name="Furtado A."/>
            <person name="Henry R.J."/>
            <person name="Mitter N."/>
        </authorList>
    </citation>
    <scope>NUCLEOTIDE SEQUENCE [LARGE SCALE GENOMIC DNA]</scope>
    <source>
        <strain evidence="2">cv. Hass</strain>
    </source>
</reference>
<protein>
    <submittedName>
        <fullName evidence="1">Uncharacterized protein</fullName>
    </submittedName>
</protein>
<organism evidence="1 2">
    <name type="scientific">Persea americana</name>
    <name type="common">Avocado</name>
    <dbReference type="NCBI Taxonomy" id="3435"/>
    <lineage>
        <taxon>Eukaryota</taxon>
        <taxon>Viridiplantae</taxon>
        <taxon>Streptophyta</taxon>
        <taxon>Embryophyta</taxon>
        <taxon>Tracheophyta</taxon>
        <taxon>Spermatophyta</taxon>
        <taxon>Magnoliopsida</taxon>
        <taxon>Magnoliidae</taxon>
        <taxon>Laurales</taxon>
        <taxon>Lauraceae</taxon>
        <taxon>Persea</taxon>
    </lineage>
</organism>
<accession>A0ACC2K8F9</accession>
<gene>
    <name evidence="1" type="ORF">MRB53_013499</name>
</gene>
<evidence type="ECO:0000313" key="1">
    <source>
        <dbReference type="EMBL" id="KAJ8617313.1"/>
    </source>
</evidence>